<feature type="transmembrane region" description="Helical" evidence="1">
    <location>
        <begin position="27"/>
        <end position="50"/>
    </location>
</feature>
<name>A0A0E2BJX8_9LEPT</name>
<proteinExistence type="predicted"/>
<organism evidence="2 3">
    <name type="scientific">Leptospira kirschneri str. H1</name>
    <dbReference type="NCBI Taxonomy" id="1049966"/>
    <lineage>
        <taxon>Bacteria</taxon>
        <taxon>Pseudomonadati</taxon>
        <taxon>Spirochaetota</taxon>
        <taxon>Spirochaetia</taxon>
        <taxon>Leptospirales</taxon>
        <taxon>Leptospiraceae</taxon>
        <taxon>Leptospira</taxon>
    </lineage>
</organism>
<protein>
    <submittedName>
        <fullName evidence="2">Uncharacterized protein</fullName>
    </submittedName>
</protein>
<dbReference type="EMBL" id="AHMY02000010">
    <property type="protein sequence ID" value="EKO17601.1"/>
    <property type="molecule type" value="Genomic_DNA"/>
</dbReference>
<keyword evidence="1" id="KW-0812">Transmembrane</keyword>
<accession>A0A0E2BJX8</accession>
<sequence length="54" mass="6309">MDGLVFWGVISTVIELVDEDRTETEGIFFTEGFFLFFWIFDFTGFCFVILNSPI</sequence>
<dbReference type="Proteomes" id="UP000006253">
    <property type="component" value="Unassembled WGS sequence"/>
</dbReference>
<evidence type="ECO:0000256" key="1">
    <source>
        <dbReference type="SAM" id="Phobius"/>
    </source>
</evidence>
<keyword evidence="1" id="KW-1133">Transmembrane helix</keyword>
<keyword evidence="1" id="KW-0472">Membrane</keyword>
<evidence type="ECO:0000313" key="3">
    <source>
        <dbReference type="Proteomes" id="UP000006253"/>
    </source>
</evidence>
<comment type="caution">
    <text evidence="2">The sequence shown here is derived from an EMBL/GenBank/DDBJ whole genome shotgun (WGS) entry which is preliminary data.</text>
</comment>
<dbReference type="AlphaFoldDB" id="A0A0E2BJX8"/>
<reference evidence="2 3" key="1">
    <citation type="submission" date="2012-10" db="EMBL/GenBank/DDBJ databases">
        <authorList>
            <person name="Harkins D.M."/>
            <person name="Durkin A.S."/>
            <person name="Brinkac L.M."/>
            <person name="Selengut J.D."/>
            <person name="Sanka R."/>
            <person name="DePew J."/>
            <person name="Purushe J."/>
            <person name="Peacock S.J."/>
            <person name="Thaipadungpanit J."/>
            <person name="Wuthiekanun V.W."/>
            <person name="Day N.P."/>
            <person name="Vinetz J.M."/>
            <person name="Sutton G.G."/>
            <person name="Nelson W.C."/>
            <person name="Fouts D.E."/>
        </authorList>
    </citation>
    <scope>NUCLEOTIDE SEQUENCE [LARGE SCALE GENOMIC DNA]</scope>
    <source>
        <strain evidence="2 3">H1</strain>
    </source>
</reference>
<gene>
    <name evidence="2" type="ORF">LEP1GSC081_0542</name>
</gene>
<evidence type="ECO:0000313" key="2">
    <source>
        <dbReference type="EMBL" id="EKO17601.1"/>
    </source>
</evidence>